<dbReference type="Pfam" id="PF00106">
    <property type="entry name" value="adh_short"/>
    <property type="match status" value="1"/>
</dbReference>
<keyword evidence="3" id="KW-0560">Oxidoreductase</keyword>
<sequence>MSEQTVVVISGAGRGLGNALAHAYLARPNCTVVGSVRDVTAPGVASLKSAATGPNYTLLLVKIESASSTNAQDAVDQMRAAGIDRIDVLIANAGVSPPLVPLETESLAAIESAFRVNALGPLALYQACHPLLMASENPRFVTIGSAAASIGAMGSSRSWIAPAYCISKSALNWITVSAHYGNERLISVAVNPGLVDSDMGNKTAREHLGLERAPVRMADSAEKIIKLIDGATRDTVSGKFLHAIHGTEIPW</sequence>
<dbReference type="PANTHER" id="PTHR43544:SF7">
    <property type="entry name" value="NADB-LER2"/>
    <property type="match status" value="1"/>
</dbReference>
<dbReference type="PANTHER" id="PTHR43544">
    <property type="entry name" value="SHORT-CHAIN DEHYDROGENASE/REDUCTASE"/>
    <property type="match status" value="1"/>
</dbReference>
<evidence type="ECO:0000256" key="1">
    <source>
        <dbReference type="ARBA" id="ARBA00006484"/>
    </source>
</evidence>
<keyword evidence="2" id="KW-0521">NADP</keyword>
<dbReference type="PRINTS" id="PR00081">
    <property type="entry name" value="GDHRDH"/>
</dbReference>
<reference evidence="4 5" key="1">
    <citation type="submission" date="2023-01" db="EMBL/GenBank/DDBJ databases">
        <title>Analysis of 21 Apiospora genomes using comparative genomics revels a genus with tremendous synthesis potential of carbohydrate active enzymes and secondary metabolites.</title>
        <authorList>
            <person name="Sorensen T."/>
        </authorList>
    </citation>
    <scope>NUCLEOTIDE SEQUENCE [LARGE SCALE GENOMIC DNA]</scope>
    <source>
        <strain evidence="4 5">CBS 83171</strain>
    </source>
</reference>
<comment type="caution">
    <text evidence="4">The sequence shown here is derived from an EMBL/GenBank/DDBJ whole genome shotgun (WGS) entry which is preliminary data.</text>
</comment>
<dbReference type="InterPro" id="IPR002347">
    <property type="entry name" value="SDR_fam"/>
</dbReference>
<accession>A0ABR1VB56</accession>
<dbReference type="Proteomes" id="UP001446871">
    <property type="component" value="Unassembled WGS sequence"/>
</dbReference>
<dbReference type="SUPFAM" id="SSF51735">
    <property type="entry name" value="NAD(P)-binding Rossmann-fold domains"/>
    <property type="match status" value="1"/>
</dbReference>
<protein>
    <recommendedName>
        <fullName evidence="6">NAD(P)-binding protein</fullName>
    </recommendedName>
</protein>
<keyword evidence="5" id="KW-1185">Reference proteome</keyword>
<dbReference type="Gene3D" id="3.40.50.720">
    <property type="entry name" value="NAD(P)-binding Rossmann-like Domain"/>
    <property type="match status" value="1"/>
</dbReference>
<evidence type="ECO:0000313" key="5">
    <source>
        <dbReference type="Proteomes" id="UP001446871"/>
    </source>
</evidence>
<dbReference type="EMBL" id="JAQQWM010000004">
    <property type="protein sequence ID" value="KAK8067551.1"/>
    <property type="molecule type" value="Genomic_DNA"/>
</dbReference>
<dbReference type="InterPro" id="IPR036291">
    <property type="entry name" value="NAD(P)-bd_dom_sf"/>
</dbReference>
<organism evidence="4 5">
    <name type="scientific">Apiospora saccharicola</name>
    <dbReference type="NCBI Taxonomy" id="335842"/>
    <lineage>
        <taxon>Eukaryota</taxon>
        <taxon>Fungi</taxon>
        <taxon>Dikarya</taxon>
        <taxon>Ascomycota</taxon>
        <taxon>Pezizomycotina</taxon>
        <taxon>Sordariomycetes</taxon>
        <taxon>Xylariomycetidae</taxon>
        <taxon>Amphisphaeriales</taxon>
        <taxon>Apiosporaceae</taxon>
        <taxon>Apiospora</taxon>
    </lineage>
</organism>
<dbReference type="InterPro" id="IPR051468">
    <property type="entry name" value="Fungal_SecMetab_SDRs"/>
</dbReference>
<evidence type="ECO:0008006" key="6">
    <source>
        <dbReference type="Google" id="ProtNLM"/>
    </source>
</evidence>
<evidence type="ECO:0000256" key="2">
    <source>
        <dbReference type="ARBA" id="ARBA00022857"/>
    </source>
</evidence>
<name>A0ABR1VB56_9PEZI</name>
<comment type="similarity">
    <text evidence="1">Belongs to the short-chain dehydrogenases/reductases (SDR) family.</text>
</comment>
<evidence type="ECO:0000313" key="4">
    <source>
        <dbReference type="EMBL" id="KAK8067551.1"/>
    </source>
</evidence>
<proteinExistence type="inferred from homology"/>
<gene>
    <name evidence="4" type="ORF">PG996_006663</name>
</gene>
<evidence type="ECO:0000256" key="3">
    <source>
        <dbReference type="ARBA" id="ARBA00023002"/>
    </source>
</evidence>